<sequence>MYSDTGNNHKNIVLFGQGGAGKSSLVNLIAGKNVAKTSIDLKRCTLKWEEYAVKFDGGSYNIFDTVGLEEPQLGIPEYLNAVENAYNLIQNLERQGGVDLLVFCMRAGRLTATLQSNYRLFHEFLCEKKVPIVMVITYLENEVGEMDNWWKRNKDTFRHQEFYVNGHACITAIRGNCPERYEQSRTTIRKLVKEFTADGQKRLWEGGDNLFVSLMRKLRGLVSGKSRSKKDNIVPRLTKRCGLTPDVAKQLADRIKKDAVEGPS</sequence>
<reference evidence="2" key="1">
    <citation type="journal article" date="2020" name="New Phytol.">
        <title>Comparative genomics reveals dynamic genome evolution in host specialist ectomycorrhizal fungi.</title>
        <authorList>
            <person name="Lofgren L.A."/>
            <person name="Nguyen N.H."/>
            <person name="Vilgalys R."/>
            <person name="Ruytinx J."/>
            <person name="Liao H.L."/>
            <person name="Branco S."/>
            <person name="Kuo A."/>
            <person name="LaButti K."/>
            <person name="Lipzen A."/>
            <person name="Andreopoulos W."/>
            <person name="Pangilinan J."/>
            <person name="Riley R."/>
            <person name="Hundley H."/>
            <person name="Na H."/>
            <person name="Barry K."/>
            <person name="Grigoriev I.V."/>
            <person name="Stajich J.E."/>
            <person name="Kennedy P.G."/>
        </authorList>
    </citation>
    <scope>NUCLEOTIDE SEQUENCE</scope>
    <source>
        <strain evidence="2">FC423</strain>
    </source>
</reference>
<dbReference type="Gene3D" id="3.40.50.300">
    <property type="entry name" value="P-loop containing nucleotide triphosphate hydrolases"/>
    <property type="match status" value="1"/>
</dbReference>
<keyword evidence="2" id="KW-0378">Hydrolase</keyword>
<dbReference type="RefSeq" id="XP_041286678.1">
    <property type="nucleotide sequence ID" value="XM_041429863.1"/>
</dbReference>
<dbReference type="OrthoDB" id="8954335at2759"/>
<keyword evidence="3" id="KW-1185">Reference proteome</keyword>
<dbReference type="InterPro" id="IPR006073">
    <property type="entry name" value="GTP-bd"/>
</dbReference>
<feature type="domain" description="G" evidence="1">
    <location>
        <begin position="12"/>
        <end position="137"/>
    </location>
</feature>
<proteinExistence type="predicted"/>
<dbReference type="Pfam" id="PF01926">
    <property type="entry name" value="MMR_HSR1"/>
    <property type="match status" value="1"/>
</dbReference>
<dbReference type="InterPro" id="IPR027417">
    <property type="entry name" value="P-loop_NTPase"/>
</dbReference>
<protein>
    <submittedName>
        <fullName evidence="2">P-loop containing nucleoside triphosphate hydrolase protein</fullName>
    </submittedName>
</protein>
<dbReference type="Proteomes" id="UP000823399">
    <property type="component" value="Unassembled WGS sequence"/>
</dbReference>
<gene>
    <name evidence="2" type="ORF">F5147DRAFT_437962</name>
</gene>
<accession>A0A9P7JNI3</accession>
<dbReference type="GeneID" id="64692122"/>
<comment type="caution">
    <text evidence="2">The sequence shown here is derived from an EMBL/GenBank/DDBJ whole genome shotgun (WGS) entry which is preliminary data.</text>
</comment>
<evidence type="ECO:0000313" key="3">
    <source>
        <dbReference type="Proteomes" id="UP000823399"/>
    </source>
</evidence>
<dbReference type="SUPFAM" id="SSF52540">
    <property type="entry name" value="P-loop containing nucleoside triphosphate hydrolases"/>
    <property type="match status" value="1"/>
</dbReference>
<dbReference type="AlphaFoldDB" id="A0A9P7JNI3"/>
<name>A0A9P7JNI3_9AGAM</name>
<evidence type="ECO:0000259" key="1">
    <source>
        <dbReference type="Pfam" id="PF01926"/>
    </source>
</evidence>
<organism evidence="2 3">
    <name type="scientific">Suillus discolor</name>
    <dbReference type="NCBI Taxonomy" id="1912936"/>
    <lineage>
        <taxon>Eukaryota</taxon>
        <taxon>Fungi</taxon>
        <taxon>Dikarya</taxon>
        <taxon>Basidiomycota</taxon>
        <taxon>Agaricomycotina</taxon>
        <taxon>Agaricomycetes</taxon>
        <taxon>Agaricomycetidae</taxon>
        <taxon>Boletales</taxon>
        <taxon>Suillineae</taxon>
        <taxon>Suillaceae</taxon>
        <taxon>Suillus</taxon>
    </lineage>
</organism>
<dbReference type="GO" id="GO:0005525">
    <property type="term" value="F:GTP binding"/>
    <property type="evidence" value="ECO:0007669"/>
    <property type="project" value="InterPro"/>
</dbReference>
<dbReference type="GO" id="GO:0016787">
    <property type="term" value="F:hydrolase activity"/>
    <property type="evidence" value="ECO:0007669"/>
    <property type="project" value="UniProtKB-KW"/>
</dbReference>
<dbReference type="EMBL" id="JABBWM010000094">
    <property type="protein sequence ID" value="KAG2091855.1"/>
    <property type="molecule type" value="Genomic_DNA"/>
</dbReference>
<evidence type="ECO:0000313" key="2">
    <source>
        <dbReference type="EMBL" id="KAG2091855.1"/>
    </source>
</evidence>